<keyword evidence="13" id="KW-1185">Reference proteome</keyword>
<dbReference type="GO" id="GO:0120231">
    <property type="term" value="C:DNA recombinase auxiliary factor complex"/>
    <property type="evidence" value="ECO:0007669"/>
    <property type="project" value="TreeGrafter"/>
</dbReference>
<accession>T0RGR3</accession>
<evidence type="ECO:0000256" key="2">
    <source>
        <dbReference type="ARBA" id="ARBA00007922"/>
    </source>
</evidence>
<dbReference type="OMA" id="QKYHREW"/>
<evidence type="ECO:0000259" key="11">
    <source>
        <dbReference type="Pfam" id="PF18517"/>
    </source>
</evidence>
<dbReference type="Gene3D" id="1.20.5.340">
    <property type="match status" value="1"/>
</dbReference>
<evidence type="ECO:0000259" key="10">
    <source>
        <dbReference type="Pfam" id="PF07106"/>
    </source>
</evidence>
<feature type="compositionally biased region" description="Low complexity" evidence="9">
    <location>
        <begin position="23"/>
        <end position="38"/>
    </location>
</feature>
<feature type="region of interest" description="Disordered" evidence="9">
    <location>
        <begin position="1"/>
        <end position="116"/>
    </location>
</feature>
<feature type="domain" description="Homologous-pairing protein 2 winged helix" evidence="10">
    <location>
        <begin position="112"/>
        <end position="172"/>
    </location>
</feature>
<sequence>MGRKDDSSEDDFLLESDDDDDFVSSAPAKAKSPASAKATPKRKKPSESDGDASDRLEDDDDFEQVKKAKTSKKSPGPKPAKKMPAVEKKPTKKEPEKKEPEKPKDMMSQSQAEEEVAKYMRQTNRPYSVLNVFENLHRRIGKTMLTKILDVLVEKGEIKCKTYGKSQIYYYNQKKLPPPCSTTLAQTEAAIQTVADDVQNAERALKEAESVLHGLSNQMTDAELDQQITEYTTQVATLSATLQRLDDPNRAPVAPEKKKAISDQFTKYKTAWVKRKRIVMDAIDQIAEGMEKKRKDVLDLCGIETDESVGVKAIPSL</sequence>
<feature type="domain" description="Leucine zipper with capping helix" evidence="11">
    <location>
        <begin position="253"/>
        <end position="310"/>
    </location>
</feature>
<dbReference type="InterPro" id="IPR010776">
    <property type="entry name" value="Hop2_WH_dom"/>
</dbReference>
<reference evidence="12 13" key="1">
    <citation type="submission" date="2012-04" db="EMBL/GenBank/DDBJ databases">
        <title>The Genome Sequence of Saprolegnia declina VS20.</title>
        <authorList>
            <consortium name="The Broad Institute Genome Sequencing Platform"/>
            <person name="Russ C."/>
            <person name="Nusbaum C."/>
            <person name="Tyler B."/>
            <person name="van West P."/>
            <person name="Dieguez-Uribeondo J."/>
            <person name="de Bruijn I."/>
            <person name="Tripathy S."/>
            <person name="Jiang R."/>
            <person name="Young S.K."/>
            <person name="Zeng Q."/>
            <person name="Gargeya S."/>
            <person name="Fitzgerald M."/>
            <person name="Haas B."/>
            <person name="Abouelleil A."/>
            <person name="Alvarado L."/>
            <person name="Arachchi H.M."/>
            <person name="Berlin A."/>
            <person name="Chapman S.B."/>
            <person name="Goldberg J."/>
            <person name="Griggs A."/>
            <person name="Gujja S."/>
            <person name="Hansen M."/>
            <person name="Howarth C."/>
            <person name="Imamovic A."/>
            <person name="Larimer J."/>
            <person name="McCowen C."/>
            <person name="Montmayeur A."/>
            <person name="Murphy C."/>
            <person name="Neiman D."/>
            <person name="Pearson M."/>
            <person name="Priest M."/>
            <person name="Roberts A."/>
            <person name="Saif S."/>
            <person name="Shea T."/>
            <person name="Sisk P."/>
            <person name="Sykes S."/>
            <person name="Wortman J."/>
            <person name="Nusbaum C."/>
            <person name="Birren B."/>
        </authorList>
    </citation>
    <scope>NUCLEOTIDE SEQUENCE [LARGE SCALE GENOMIC DNA]</scope>
    <source>
        <strain evidence="12 13">VS20</strain>
    </source>
</reference>
<dbReference type="eggNOG" id="KOG4603">
    <property type="taxonomic scope" value="Eukaryota"/>
</dbReference>
<name>T0RGR3_SAPDV</name>
<evidence type="ECO:0000256" key="5">
    <source>
        <dbReference type="ARBA" id="ARBA00023172"/>
    </source>
</evidence>
<dbReference type="PANTHER" id="PTHR15938:SF0">
    <property type="entry name" value="HOMOLOGOUS-PAIRING PROTEIN 2 HOMOLOG"/>
    <property type="match status" value="1"/>
</dbReference>
<feature type="compositionally biased region" description="Acidic residues" evidence="9">
    <location>
        <begin position="7"/>
        <end position="22"/>
    </location>
</feature>
<feature type="compositionally biased region" description="Basic and acidic residues" evidence="9">
    <location>
        <begin position="84"/>
        <end position="105"/>
    </location>
</feature>
<dbReference type="GO" id="GO:0120230">
    <property type="term" value="F:recombinase activator activity"/>
    <property type="evidence" value="ECO:0007669"/>
    <property type="project" value="TreeGrafter"/>
</dbReference>
<keyword evidence="4 8" id="KW-0175">Coiled coil</keyword>
<evidence type="ECO:0000313" key="12">
    <source>
        <dbReference type="EMBL" id="EQC31463.1"/>
    </source>
</evidence>
<dbReference type="Pfam" id="PF18517">
    <property type="entry name" value="LZ3wCH"/>
    <property type="match status" value="1"/>
</dbReference>
<dbReference type="Gene3D" id="1.10.10.10">
    <property type="entry name" value="Winged helix-like DNA-binding domain superfamily/Winged helix DNA-binding domain"/>
    <property type="match status" value="1"/>
</dbReference>
<feature type="coiled-coil region" evidence="8">
    <location>
        <begin position="184"/>
        <end position="225"/>
    </location>
</feature>
<comment type="similarity">
    <text evidence="2">Belongs to the HOP2 family.</text>
</comment>
<dbReference type="GO" id="GO:0010774">
    <property type="term" value="P:meiotic strand invasion involved in reciprocal meiotic recombination"/>
    <property type="evidence" value="ECO:0007669"/>
    <property type="project" value="TreeGrafter"/>
</dbReference>
<evidence type="ECO:0000256" key="7">
    <source>
        <dbReference type="ARBA" id="ARBA00023254"/>
    </source>
</evidence>
<keyword evidence="6" id="KW-0539">Nucleus</keyword>
<evidence type="ECO:0000256" key="9">
    <source>
        <dbReference type="SAM" id="MobiDB-lite"/>
    </source>
</evidence>
<dbReference type="OrthoDB" id="272266at2759"/>
<dbReference type="GeneID" id="19951787"/>
<dbReference type="InterPro" id="IPR036390">
    <property type="entry name" value="WH_DNA-bd_sf"/>
</dbReference>
<keyword evidence="5" id="KW-0233">DNA recombination</keyword>
<dbReference type="Pfam" id="PF07106">
    <property type="entry name" value="WHD_TBPIP"/>
    <property type="match status" value="1"/>
</dbReference>
<comment type="subcellular location">
    <subcellularLocation>
        <location evidence="1">Nucleus</location>
    </subcellularLocation>
</comment>
<dbReference type="PANTHER" id="PTHR15938">
    <property type="entry name" value="TBP-1 INTERACTING PROTEIN"/>
    <property type="match status" value="1"/>
</dbReference>
<dbReference type="GO" id="GO:0000794">
    <property type="term" value="C:condensed nuclear chromosome"/>
    <property type="evidence" value="ECO:0007669"/>
    <property type="project" value="TreeGrafter"/>
</dbReference>
<gene>
    <name evidence="12" type="ORF">SDRG_11060</name>
</gene>
<keyword evidence="7" id="KW-0469">Meiosis</keyword>
<dbReference type="EMBL" id="JH767169">
    <property type="protein sequence ID" value="EQC31463.1"/>
    <property type="molecule type" value="Genomic_DNA"/>
</dbReference>
<dbReference type="VEuPathDB" id="FungiDB:SDRG_11060"/>
<evidence type="ECO:0000256" key="3">
    <source>
        <dbReference type="ARBA" id="ARBA00016093"/>
    </source>
</evidence>
<dbReference type="GO" id="GO:0003690">
    <property type="term" value="F:double-stranded DNA binding"/>
    <property type="evidence" value="ECO:0007669"/>
    <property type="project" value="TreeGrafter"/>
</dbReference>
<evidence type="ECO:0000256" key="6">
    <source>
        <dbReference type="ARBA" id="ARBA00023242"/>
    </source>
</evidence>
<dbReference type="InParanoid" id="T0RGR3"/>
<dbReference type="RefSeq" id="XP_008615304.1">
    <property type="nucleotide sequence ID" value="XM_008617082.1"/>
</dbReference>
<evidence type="ECO:0000256" key="1">
    <source>
        <dbReference type="ARBA" id="ARBA00004123"/>
    </source>
</evidence>
<evidence type="ECO:0000256" key="8">
    <source>
        <dbReference type="SAM" id="Coils"/>
    </source>
</evidence>
<feature type="compositionally biased region" description="Acidic residues" evidence="9">
    <location>
        <begin position="48"/>
        <end position="62"/>
    </location>
</feature>
<dbReference type="SUPFAM" id="SSF46785">
    <property type="entry name" value="Winged helix' DNA-binding domain"/>
    <property type="match status" value="1"/>
</dbReference>
<organism evidence="12 13">
    <name type="scientific">Saprolegnia diclina (strain VS20)</name>
    <dbReference type="NCBI Taxonomy" id="1156394"/>
    <lineage>
        <taxon>Eukaryota</taxon>
        <taxon>Sar</taxon>
        <taxon>Stramenopiles</taxon>
        <taxon>Oomycota</taxon>
        <taxon>Saprolegniomycetes</taxon>
        <taxon>Saprolegniales</taxon>
        <taxon>Saprolegniaceae</taxon>
        <taxon>Saprolegnia</taxon>
    </lineage>
</organism>
<dbReference type="STRING" id="1156394.T0RGR3"/>
<dbReference type="InterPro" id="IPR036388">
    <property type="entry name" value="WH-like_DNA-bd_sf"/>
</dbReference>
<dbReference type="InterPro" id="IPR040661">
    <property type="entry name" value="LZ3wCH"/>
</dbReference>
<dbReference type="AlphaFoldDB" id="T0RGR3"/>
<dbReference type="GO" id="GO:0007129">
    <property type="term" value="P:homologous chromosome pairing at meiosis"/>
    <property type="evidence" value="ECO:0007669"/>
    <property type="project" value="TreeGrafter"/>
</dbReference>
<protein>
    <recommendedName>
        <fullName evidence="3">Homologous-pairing protein 2 homolog</fullName>
    </recommendedName>
</protein>
<dbReference type="GO" id="GO:0000709">
    <property type="term" value="P:meiotic joint molecule formation"/>
    <property type="evidence" value="ECO:0007669"/>
    <property type="project" value="TreeGrafter"/>
</dbReference>
<proteinExistence type="inferred from homology"/>
<dbReference type="Proteomes" id="UP000030762">
    <property type="component" value="Unassembled WGS sequence"/>
</dbReference>
<evidence type="ECO:0000256" key="4">
    <source>
        <dbReference type="ARBA" id="ARBA00023054"/>
    </source>
</evidence>
<evidence type="ECO:0000313" key="13">
    <source>
        <dbReference type="Proteomes" id="UP000030762"/>
    </source>
</evidence>